<dbReference type="InterPro" id="IPR001173">
    <property type="entry name" value="Glyco_trans_2-like"/>
</dbReference>
<dbReference type="Gene3D" id="3.40.50.11090">
    <property type="match status" value="1"/>
</dbReference>
<dbReference type="SUPFAM" id="SSF53448">
    <property type="entry name" value="Nucleotide-diphospho-sugar transferases"/>
    <property type="match status" value="2"/>
</dbReference>
<dbReference type="CDD" id="cd04184">
    <property type="entry name" value="GT2_RfbC_Mx_like"/>
    <property type="match status" value="1"/>
</dbReference>
<dbReference type="CDD" id="cd04186">
    <property type="entry name" value="GT_2_like_c"/>
    <property type="match status" value="1"/>
</dbReference>
<dbReference type="RefSeq" id="WP_281256624.1">
    <property type="nucleotide sequence ID" value="NZ_CP022163.1"/>
</dbReference>
<proteinExistence type="predicted"/>
<dbReference type="Gene3D" id="3.40.50.2000">
    <property type="entry name" value="Glycogen Phosphorylase B"/>
    <property type="match status" value="1"/>
</dbReference>
<gene>
    <name evidence="4" type="ORF">MEBOL_007984</name>
</gene>
<dbReference type="SUPFAM" id="SSF53756">
    <property type="entry name" value="UDP-Glycosyltransferase/glycogen phosphorylase"/>
    <property type="match status" value="1"/>
</dbReference>
<protein>
    <submittedName>
        <fullName evidence="4">O-antigen biosynthesis protein</fullName>
    </submittedName>
</protein>
<sequence>MKRPPSAEPTQSAHRDEPPLASLPEFDGDGPPVVSGSPSLGDLAEMVAAQKRLLQTLIPCTGATCQDLPLHQRTLRLLTEELRRRLPDGAAKAHTPLQAAQQAADVFQFQVPPSHRKQLGRAVTAAKTALVEGLKPFHIELLRPQHAFNHEMVAVLEQLSSQRATSTSMDLSDWVRRRLEPVSEPTRWRIQSHRKKGLGAAVQFAKKSYLQALQPVLGQVLERQRRWNEAAVRLLVVAARPRRPEPQECQRLVAELHALANPLDASGSLGLRASAGLWREVFRRQTAFNYEVTLCLANALETRPPVEARVDDGYPEWCAEHEPALIARAAEALTHLTARPLVSLVVAVDDPPEPLLRACIESVLAQSYEHWELCLVDDGSQAPHVRELLARYARQDRRIRVQHLPSHGGIAHATNAAIALAEGEFVGFLEQEDTLAPHALAEVVLRLAREPDAELIYSDEDRLDASGGRFGPFFKPDWSPDLLRSVNYLHHFVVVRRAPLTEAGGMREGFEEARNYELLLRLSERVRRIVHVPGILYHARASDVPASDAGVRALREHLARRGEVAEVSEVAPAHYRVRYPVRGTPLVSIIVPFKDKPELLRMLTGTLLEKTRYPHFELLLVSNNSTQPETFEVLESLTDPRIRKLTWDHPFNYPAINNFAAREARGELLLFLNNDMEIVDPEWLDELIGQAQRPEVGAVGAKLLFPDRTVQHAGAVVGITGFAGHPFWRMPDTATWTPFGHADWVRNYLAVTSACVMLRRELFEQLEGYDERFLLCGSDVDLGLRLVARGLRVVYTPHTRIIHHESASRRMDAIPENDFWRSFSAYRPYLGPAGDPFYNPFLTLQGTDCSLRRHEEDGEALAVRTLARDLPSTREEKASERALHQRHVADHVKALDHSSEQVRRAREEAPERLARLRSKGRIERVSWFLPSFHHPYGGIHTLLRFADLLRSRHGVQNDLIIYNNPNVTEAELEARVAPLYPNAPGRFRVLRHLQEVGELPECDLAVATMWTSAYPVLSHPRATVRAYFVQDYEPQFFAAGTYSALAEQTYRLGLYGIFNTSGLYEYVTSHHPMQGCWFEPTVDRSVFHDARPARKGPVRIFFYGRPSSDRNAFELGISALRQLKAERGAAVEILTAGERWNPAQYGLDGVITNLGVLPYEKTADLYRECDVGLCFMFTKHPSYLPFEMMACGVTVVTNDNPSNLWLLEHGKNCLLAEPTYSCVLEQLRTAVADPSLRARIRTAAVERVLRTTWEAQVDRVHDTLVRGETAAASPRRASGQG</sequence>
<dbReference type="InterPro" id="IPR050834">
    <property type="entry name" value="Glycosyltransf_2"/>
</dbReference>
<dbReference type="Proteomes" id="UP000217289">
    <property type="component" value="Chromosome"/>
</dbReference>
<evidence type="ECO:0000313" key="4">
    <source>
        <dbReference type="EMBL" id="ATB34481.1"/>
    </source>
</evidence>
<evidence type="ECO:0000313" key="5">
    <source>
        <dbReference type="Proteomes" id="UP000217289"/>
    </source>
</evidence>
<accession>A0A250ITK3</accession>
<dbReference type="EMBL" id="CP022163">
    <property type="protein sequence ID" value="ATB34481.1"/>
    <property type="molecule type" value="Genomic_DNA"/>
</dbReference>
<evidence type="ECO:0000256" key="1">
    <source>
        <dbReference type="SAM" id="MobiDB-lite"/>
    </source>
</evidence>
<evidence type="ECO:0000259" key="2">
    <source>
        <dbReference type="Pfam" id="PF00535"/>
    </source>
</evidence>
<dbReference type="CDD" id="cd03801">
    <property type="entry name" value="GT4_PimA-like"/>
    <property type="match status" value="1"/>
</dbReference>
<feature type="domain" description="WsaF C-terminal" evidence="3">
    <location>
        <begin position="1099"/>
        <end position="1228"/>
    </location>
</feature>
<dbReference type="KEGG" id="mbd:MEBOL_007984"/>
<dbReference type="PANTHER" id="PTHR43685">
    <property type="entry name" value="GLYCOSYLTRANSFERASE"/>
    <property type="match status" value="1"/>
</dbReference>
<keyword evidence="5" id="KW-1185">Reference proteome</keyword>
<dbReference type="InterPro" id="IPR055050">
    <property type="entry name" value="WsaF_C"/>
</dbReference>
<dbReference type="Gene3D" id="3.90.550.10">
    <property type="entry name" value="Spore Coat Polysaccharide Biosynthesis Protein SpsA, Chain A"/>
    <property type="match status" value="2"/>
</dbReference>
<dbReference type="PANTHER" id="PTHR43685:SF2">
    <property type="entry name" value="GLYCOSYLTRANSFERASE 2-LIKE DOMAIN-CONTAINING PROTEIN"/>
    <property type="match status" value="1"/>
</dbReference>
<evidence type="ECO:0000259" key="3">
    <source>
        <dbReference type="Pfam" id="PF22772"/>
    </source>
</evidence>
<dbReference type="InterPro" id="IPR029044">
    <property type="entry name" value="Nucleotide-diphossugar_trans"/>
</dbReference>
<organism evidence="4 5">
    <name type="scientific">Melittangium boletus DSM 14713</name>
    <dbReference type="NCBI Taxonomy" id="1294270"/>
    <lineage>
        <taxon>Bacteria</taxon>
        <taxon>Pseudomonadati</taxon>
        <taxon>Myxococcota</taxon>
        <taxon>Myxococcia</taxon>
        <taxon>Myxococcales</taxon>
        <taxon>Cystobacterineae</taxon>
        <taxon>Archangiaceae</taxon>
        <taxon>Melittangium</taxon>
    </lineage>
</organism>
<reference evidence="4 5" key="1">
    <citation type="submission" date="2017-06" db="EMBL/GenBank/DDBJ databases">
        <authorList>
            <person name="Kim H.J."/>
            <person name="Triplett B.A."/>
        </authorList>
    </citation>
    <scope>NUCLEOTIDE SEQUENCE [LARGE SCALE GENOMIC DNA]</scope>
    <source>
        <strain evidence="4 5">DSM 14713</strain>
    </source>
</reference>
<dbReference type="Pfam" id="PF22772">
    <property type="entry name" value="WsaF_C"/>
    <property type="match status" value="1"/>
</dbReference>
<feature type="domain" description="Glycosyltransferase 2-like" evidence="2">
    <location>
        <begin position="353"/>
        <end position="452"/>
    </location>
</feature>
<feature type="domain" description="Glycosyltransferase 2-like" evidence="2">
    <location>
        <begin position="588"/>
        <end position="703"/>
    </location>
</feature>
<feature type="region of interest" description="Disordered" evidence="1">
    <location>
        <begin position="1"/>
        <end position="39"/>
    </location>
</feature>
<dbReference type="Pfam" id="PF00535">
    <property type="entry name" value="Glycos_transf_2"/>
    <property type="match status" value="2"/>
</dbReference>
<name>A0A250ITK3_9BACT</name>